<evidence type="ECO:0000259" key="7">
    <source>
        <dbReference type="PROSITE" id="PS51721"/>
    </source>
</evidence>
<dbReference type="Pfam" id="PF01926">
    <property type="entry name" value="MMR_HSR1"/>
    <property type="match status" value="1"/>
</dbReference>
<dbReference type="Gene3D" id="3.40.50.300">
    <property type="entry name" value="P-loop containing nucleotide triphosphate hydrolases"/>
    <property type="match status" value="1"/>
</dbReference>
<protein>
    <submittedName>
        <fullName evidence="8 10">Nucleostemin-like protein</fullName>
    </submittedName>
</protein>
<dbReference type="RefSeq" id="NP_001161618.1">
    <property type="nucleotide sequence ID" value="NM_001168146.1"/>
</dbReference>
<dbReference type="Pfam" id="PF08701">
    <property type="entry name" value="GN3L_Grn1"/>
    <property type="match status" value="1"/>
</dbReference>
<evidence type="ECO:0000256" key="3">
    <source>
        <dbReference type="ARBA" id="ARBA00023054"/>
    </source>
</evidence>
<evidence type="ECO:0000313" key="9">
    <source>
        <dbReference type="Proteomes" id="UP000694865"/>
    </source>
</evidence>
<evidence type="ECO:0000256" key="6">
    <source>
        <dbReference type="SAM" id="MobiDB-lite"/>
    </source>
</evidence>
<dbReference type="InterPro" id="IPR050755">
    <property type="entry name" value="TRAFAC_YlqF/YawG_RiboMat"/>
</dbReference>
<proteinExistence type="evidence at transcript level"/>
<feature type="domain" description="CP-type G" evidence="7">
    <location>
        <begin position="139"/>
        <end position="324"/>
    </location>
</feature>
<comment type="subcellular location">
    <subcellularLocation>
        <location evidence="1">Nucleus</location>
    </subcellularLocation>
</comment>
<dbReference type="CDD" id="cd04178">
    <property type="entry name" value="Nucleostemin_like"/>
    <property type="match status" value="1"/>
</dbReference>
<dbReference type="InterPro" id="IPR023179">
    <property type="entry name" value="GTP-bd_ortho_bundle_sf"/>
</dbReference>
<gene>
    <name evidence="10" type="primary">LOC100313691</name>
</gene>
<keyword evidence="2" id="KW-0547">Nucleotide-binding</keyword>
<evidence type="ECO:0000256" key="1">
    <source>
        <dbReference type="ARBA" id="ARBA00004123"/>
    </source>
</evidence>
<dbReference type="OrthoDB" id="444945at2759"/>
<feature type="compositionally biased region" description="Basic residues" evidence="6">
    <location>
        <begin position="28"/>
        <end position="50"/>
    </location>
</feature>
<name>D1LXA1_SACKO</name>
<keyword evidence="3" id="KW-0175">Coiled coil</keyword>
<evidence type="ECO:0000256" key="2">
    <source>
        <dbReference type="ARBA" id="ARBA00022741"/>
    </source>
</evidence>
<feature type="compositionally biased region" description="Acidic residues" evidence="6">
    <location>
        <begin position="482"/>
        <end position="509"/>
    </location>
</feature>
<dbReference type="Gene3D" id="1.10.1580.10">
    <property type="match status" value="1"/>
</dbReference>
<sequence length="606" mass="68249">MVWKGRPRKMKSKRMSCRLKFKIEKKVKEHHRQVRKADKKKINMRPRRKKDPGVPNMAPFKEQVLREAEERKIRAEEQKKRQKEQRQQLANKKRNLESFAKDAVRRQKEFENKEALMKEISSKTYDAGSGVESSRKAYYKEFRKVVDASDVILEVLDARDPLGCRCPQVEQAVLASGTNKKIVLVLNKIDLIPKELIEKWLKHLRNEFPTVAFKASTQTQKQNLSRSKVQLSQATKELVESSACLGSDSLMKLLANYCRSADIKTSITVGVVGFPNVGKSSLINSLKRAKSCVVGATPGVTKSMQQVQLDKHVKLLDCPGIVMATGASDVAMVLRNCVKIETLADPVSPVAAILKRCNKQQLMLYYSVPNFNNVNEFLALLARKQGKLKKGGVPAIEKAAKTVLTNWNSGKITYYTHPPEQHKLPTHISADIVGEMSKAFDIGSLENDEKMMFEGLQGPSESGVILFESTGPTEGDVKDVEFESVDEDEDEEENEDDDSDAIEIDESDADENKELADITIEVPGKKVGTKQPLQKSSKKEIAHDKIEGNLQVGKQMRKEFKKMKKQRRRSDALATKLSDNLTAAMDFSLSADHDDEDAYDFSKDYK</sequence>
<dbReference type="GO" id="GO:0005525">
    <property type="term" value="F:GTP binding"/>
    <property type="evidence" value="ECO:0007669"/>
    <property type="project" value="UniProtKB-KW"/>
</dbReference>
<dbReference type="FunFam" id="3.40.50.300:FF:000493">
    <property type="entry name" value="Guanine nucleotide-binding protein-like 3-like protein"/>
    <property type="match status" value="1"/>
</dbReference>
<dbReference type="AlphaFoldDB" id="D1LXA1"/>
<evidence type="ECO:0000313" key="8">
    <source>
        <dbReference type="EMBL" id="ACY92607.1"/>
    </source>
</evidence>
<feature type="region of interest" description="Disordered" evidence="6">
    <location>
        <begin position="469"/>
        <end position="512"/>
    </location>
</feature>
<dbReference type="PANTHER" id="PTHR11089:SF30">
    <property type="entry name" value="GUANINE NUCLEOTIDE-BINDING PROTEIN-LIKE 3 HOMOLOG"/>
    <property type="match status" value="1"/>
</dbReference>
<dbReference type="SUPFAM" id="SSF52540">
    <property type="entry name" value="P-loop containing nucleoside triphosphate hydrolases"/>
    <property type="match status" value="1"/>
</dbReference>
<dbReference type="KEGG" id="sko:100313691"/>
<dbReference type="InterPro" id="IPR014813">
    <property type="entry name" value="Gnl3_N_dom"/>
</dbReference>
<feature type="region of interest" description="Disordered" evidence="6">
    <location>
        <begin position="27"/>
        <end position="98"/>
    </location>
</feature>
<dbReference type="Proteomes" id="UP000694865">
    <property type="component" value="Unplaced"/>
</dbReference>
<evidence type="ECO:0000256" key="4">
    <source>
        <dbReference type="ARBA" id="ARBA00023134"/>
    </source>
</evidence>
<dbReference type="PROSITE" id="PS51721">
    <property type="entry name" value="G_CP"/>
    <property type="match status" value="1"/>
</dbReference>
<dbReference type="InterPro" id="IPR030378">
    <property type="entry name" value="G_CP_dom"/>
</dbReference>
<evidence type="ECO:0000256" key="5">
    <source>
        <dbReference type="ARBA" id="ARBA00023242"/>
    </source>
</evidence>
<organism evidence="8">
    <name type="scientific">Saccoglossus kowalevskii</name>
    <name type="common">Acorn worm</name>
    <dbReference type="NCBI Taxonomy" id="10224"/>
    <lineage>
        <taxon>Eukaryota</taxon>
        <taxon>Metazoa</taxon>
        <taxon>Hemichordata</taxon>
        <taxon>Enteropneusta</taxon>
        <taxon>Harrimaniidae</taxon>
        <taxon>Saccoglossus</taxon>
    </lineage>
</organism>
<dbReference type="PRINTS" id="PR00326">
    <property type="entry name" value="GTP1OBG"/>
</dbReference>
<keyword evidence="5" id="KW-0539">Nucleus</keyword>
<dbReference type="PANTHER" id="PTHR11089">
    <property type="entry name" value="GTP-BINDING PROTEIN-RELATED"/>
    <property type="match status" value="1"/>
</dbReference>
<dbReference type="EMBL" id="GU076078">
    <property type="protein sequence ID" value="ACY92607.1"/>
    <property type="molecule type" value="mRNA"/>
</dbReference>
<dbReference type="InterPro" id="IPR027417">
    <property type="entry name" value="P-loop_NTPase"/>
</dbReference>
<reference evidence="8" key="1">
    <citation type="submission" date="2009-10" db="EMBL/GenBank/DDBJ databases">
        <authorList>
            <person name="Freeman R.M.Jr."/>
            <person name="Wu M.M."/>
            <person name="Gerhart J.J."/>
        </authorList>
    </citation>
    <scope>NUCLEOTIDE SEQUENCE</scope>
</reference>
<dbReference type="InterPro" id="IPR006073">
    <property type="entry name" value="GTP-bd"/>
</dbReference>
<reference evidence="10" key="2">
    <citation type="submission" date="2025-05" db="UniProtKB">
        <authorList>
            <consortium name="RefSeq"/>
        </authorList>
    </citation>
    <scope>IDENTIFICATION</scope>
</reference>
<feature type="compositionally biased region" description="Basic and acidic residues" evidence="6">
    <location>
        <begin position="63"/>
        <end position="79"/>
    </location>
</feature>
<accession>D1LXA1</accession>
<evidence type="ECO:0000313" key="10">
    <source>
        <dbReference type="RefSeq" id="NP_001161618.1"/>
    </source>
</evidence>
<dbReference type="FunFam" id="1.10.1580.10:FF:000002">
    <property type="entry name" value="Guanine nucleotide-binding protein-like 3 (nucleolar)-like"/>
    <property type="match status" value="1"/>
</dbReference>
<dbReference type="GO" id="GO:0005730">
    <property type="term" value="C:nucleolus"/>
    <property type="evidence" value="ECO:0007669"/>
    <property type="project" value="TreeGrafter"/>
</dbReference>
<keyword evidence="4" id="KW-0342">GTP-binding</keyword>
<keyword evidence="9" id="KW-1185">Reference proteome</keyword>
<dbReference type="GeneID" id="100313691"/>